<feature type="transmembrane region" description="Helical" evidence="1">
    <location>
        <begin position="186"/>
        <end position="211"/>
    </location>
</feature>
<accession>A0A412PIB1</accession>
<feature type="transmembrane region" description="Helical" evidence="1">
    <location>
        <begin position="75"/>
        <end position="91"/>
    </location>
</feature>
<dbReference type="AlphaFoldDB" id="A0A412PIB1"/>
<name>A0A412PIB1_9FIRM</name>
<protein>
    <recommendedName>
        <fullName evidence="4">Glycosyltransferase RgtA/B/C/D-like domain-containing protein</fullName>
    </recommendedName>
</protein>
<dbReference type="EMBL" id="QRWX01000001">
    <property type="protein sequence ID" value="RGT57921.1"/>
    <property type="molecule type" value="Genomic_DNA"/>
</dbReference>
<feature type="transmembrane region" description="Helical" evidence="1">
    <location>
        <begin position="232"/>
        <end position="249"/>
    </location>
</feature>
<gene>
    <name evidence="2" type="ORF">DWX20_02400</name>
</gene>
<comment type="caution">
    <text evidence="2">The sequence shown here is derived from an EMBL/GenBank/DDBJ whole genome shotgun (WGS) entry which is preliminary data.</text>
</comment>
<sequence>MEKTFQKIISIFFLIVFLFVIINNTFYSHFEYYCKVTTDLSSKGIFISAVVFIALVILFYFLIKQLDIHFNHKRIFLIVLFFFFIFQIILLKNTFFLTGWDSNIILTDSYLLRDFKIDQLNQYYYSLYPNNILVTYIFATVMKLEKFIGILDYRYAVFGLTIVQSILCTITAYLLFHIIYDLKKSFAIAWFGFGIYVVLIVFSGWTGIAYSDSMGLIFPTLILWIYLNRYRFNKYIVWTLIVLLSYWGYRIKPQIFIVFIAIVIIELIKFILRPEKLKKLKSNFGVISLVIVVSLVSSFTYKHLPERMGYKIDPNLETPIYHFLMMGFNEEANGGYNVYDVKYTLSYYGVKEKKDAILIRLSDRLQQYGPKRVAKIMQKKALSIFNDGTFAWGFEGGFYREVFPTDNKLSLFLRSFVYNGDYEMEVGNHYHIIKTTQQTIWTACLLLMVIKAISLKKNDEDDHSVMYLSLLGLFLFEMLFEARARYLYTYIPVFIMVGSLGLFDLIDFINQSIAKMTSLQQNSFKLKNTGDINWSGKQDYEEYARKI</sequence>
<feature type="transmembrane region" description="Helical" evidence="1">
    <location>
        <begin position="486"/>
        <end position="506"/>
    </location>
</feature>
<evidence type="ECO:0000313" key="2">
    <source>
        <dbReference type="EMBL" id="RGT57921.1"/>
    </source>
</evidence>
<keyword evidence="1" id="KW-1133">Transmembrane helix</keyword>
<dbReference type="RefSeq" id="WP_118764336.1">
    <property type="nucleotide sequence ID" value="NZ_CABJCF010000001.1"/>
</dbReference>
<keyword evidence="1" id="KW-0472">Membrane</keyword>
<feature type="transmembrane region" description="Helical" evidence="1">
    <location>
        <begin position="255"/>
        <end position="272"/>
    </location>
</feature>
<organism evidence="2 3">
    <name type="scientific">Solobacterium moorei</name>
    <dbReference type="NCBI Taxonomy" id="102148"/>
    <lineage>
        <taxon>Bacteria</taxon>
        <taxon>Bacillati</taxon>
        <taxon>Bacillota</taxon>
        <taxon>Erysipelotrichia</taxon>
        <taxon>Erysipelotrichales</taxon>
        <taxon>Erysipelotrichaceae</taxon>
        <taxon>Solobacterium</taxon>
    </lineage>
</organism>
<proteinExistence type="predicted"/>
<reference evidence="2 3" key="1">
    <citation type="submission" date="2018-08" db="EMBL/GenBank/DDBJ databases">
        <title>A genome reference for cultivated species of the human gut microbiota.</title>
        <authorList>
            <person name="Zou Y."/>
            <person name="Xue W."/>
            <person name="Luo G."/>
        </authorList>
    </citation>
    <scope>NUCLEOTIDE SEQUENCE [LARGE SCALE GENOMIC DNA]</scope>
    <source>
        <strain evidence="2 3">AF18-46</strain>
    </source>
</reference>
<feature type="transmembrane region" description="Helical" evidence="1">
    <location>
        <begin position="156"/>
        <end position="180"/>
    </location>
</feature>
<dbReference type="Proteomes" id="UP000284731">
    <property type="component" value="Unassembled WGS sequence"/>
</dbReference>
<feature type="transmembrane region" description="Helical" evidence="1">
    <location>
        <begin position="284"/>
        <end position="301"/>
    </location>
</feature>
<evidence type="ECO:0008006" key="4">
    <source>
        <dbReference type="Google" id="ProtNLM"/>
    </source>
</evidence>
<evidence type="ECO:0000313" key="3">
    <source>
        <dbReference type="Proteomes" id="UP000284731"/>
    </source>
</evidence>
<keyword evidence="1" id="KW-0812">Transmembrane</keyword>
<evidence type="ECO:0000256" key="1">
    <source>
        <dbReference type="SAM" id="Phobius"/>
    </source>
</evidence>
<feature type="transmembrane region" description="Helical" evidence="1">
    <location>
        <begin position="45"/>
        <end position="63"/>
    </location>
</feature>
<feature type="transmembrane region" description="Helical" evidence="1">
    <location>
        <begin position="12"/>
        <end position="30"/>
    </location>
</feature>